<sequence>MRNIIVGSGLALLAGCASVGDTRSNPPLLDLKSSRPPQQVAECIRDAWQNTTVLGVSVGGILQTSGDRYAVLAPDAQTPIHLVDVASAPSGSTVRYHFYRTWQSPLERVTDAVRSCAG</sequence>
<reference evidence="1 2" key="1">
    <citation type="submission" date="2020-11" db="EMBL/GenBank/DDBJ databases">
        <title>Pseudomonas fulva producing VIM-24.</title>
        <authorList>
            <person name="Liu S."/>
        </authorList>
    </citation>
    <scope>NUCLEOTIDE SEQUENCE [LARGE SCALE GENOMIC DNA]</scope>
    <source>
        <strain evidence="1 2">ZDHY414</strain>
    </source>
</reference>
<dbReference type="RefSeq" id="WP_027916392.1">
    <property type="nucleotide sequence ID" value="NZ_BQHM01000033.1"/>
</dbReference>
<proteinExistence type="predicted"/>
<dbReference type="EMBL" id="CP064946">
    <property type="protein sequence ID" value="QPH51066.1"/>
    <property type="molecule type" value="Genomic_DNA"/>
</dbReference>
<dbReference type="Proteomes" id="UP000594430">
    <property type="component" value="Chromosome"/>
</dbReference>
<name>A0A7S9Q4M2_9PSED</name>
<protein>
    <recommendedName>
        <fullName evidence="3">Lipoprotein</fullName>
    </recommendedName>
</protein>
<gene>
    <name evidence="1" type="ORF">IZU98_10425</name>
</gene>
<evidence type="ECO:0000313" key="2">
    <source>
        <dbReference type="Proteomes" id="UP000594430"/>
    </source>
</evidence>
<dbReference type="AlphaFoldDB" id="A0A7S9Q4M2"/>
<dbReference type="GeneID" id="93442105"/>
<evidence type="ECO:0000313" key="1">
    <source>
        <dbReference type="EMBL" id="QPH51066.1"/>
    </source>
</evidence>
<dbReference type="PROSITE" id="PS51257">
    <property type="entry name" value="PROKAR_LIPOPROTEIN"/>
    <property type="match status" value="1"/>
</dbReference>
<organism evidence="1 2">
    <name type="scientific">Pseudomonas fulva</name>
    <dbReference type="NCBI Taxonomy" id="47880"/>
    <lineage>
        <taxon>Bacteria</taxon>
        <taxon>Pseudomonadati</taxon>
        <taxon>Pseudomonadota</taxon>
        <taxon>Gammaproteobacteria</taxon>
        <taxon>Pseudomonadales</taxon>
        <taxon>Pseudomonadaceae</taxon>
        <taxon>Pseudomonas</taxon>
    </lineage>
</organism>
<accession>A0A7S9Q4M2</accession>
<evidence type="ECO:0008006" key="3">
    <source>
        <dbReference type="Google" id="ProtNLM"/>
    </source>
</evidence>